<evidence type="ECO:0000313" key="2">
    <source>
        <dbReference type="Proteomes" id="UP001498398"/>
    </source>
</evidence>
<accession>A0ABR1JHN6</accession>
<sequence>MAKASPNARPDEALTWQEIVQAKTVFLTNLHIGKYPMEHMQMFSQFYVNMELHPTLITSQGECYIRASAGSYVA</sequence>
<dbReference type="Proteomes" id="UP001498398">
    <property type="component" value="Unassembled WGS sequence"/>
</dbReference>
<protein>
    <submittedName>
        <fullName evidence="1">Uncharacterized protein</fullName>
    </submittedName>
</protein>
<gene>
    <name evidence="1" type="ORF">VKT23_009329</name>
</gene>
<reference evidence="1 2" key="1">
    <citation type="submission" date="2024-01" db="EMBL/GenBank/DDBJ databases">
        <title>A draft genome for the cacao thread blight pathogen Marasmiellus scandens.</title>
        <authorList>
            <person name="Baruah I.K."/>
            <person name="Leung J."/>
            <person name="Bukari Y."/>
            <person name="Amoako-Attah I."/>
            <person name="Meinhardt L.W."/>
            <person name="Bailey B.A."/>
            <person name="Cohen S.P."/>
        </authorList>
    </citation>
    <scope>NUCLEOTIDE SEQUENCE [LARGE SCALE GENOMIC DNA]</scope>
    <source>
        <strain evidence="1 2">GH-19</strain>
    </source>
</reference>
<name>A0ABR1JHN6_9AGAR</name>
<keyword evidence="2" id="KW-1185">Reference proteome</keyword>
<evidence type="ECO:0000313" key="1">
    <source>
        <dbReference type="EMBL" id="KAK7460609.1"/>
    </source>
</evidence>
<proteinExistence type="predicted"/>
<organism evidence="1 2">
    <name type="scientific">Marasmiellus scandens</name>
    <dbReference type="NCBI Taxonomy" id="2682957"/>
    <lineage>
        <taxon>Eukaryota</taxon>
        <taxon>Fungi</taxon>
        <taxon>Dikarya</taxon>
        <taxon>Basidiomycota</taxon>
        <taxon>Agaricomycotina</taxon>
        <taxon>Agaricomycetes</taxon>
        <taxon>Agaricomycetidae</taxon>
        <taxon>Agaricales</taxon>
        <taxon>Marasmiineae</taxon>
        <taxon>Omphalotaceae</taxon>
        <taxon>Marasmiellus</taxon>
    </lineage>
</organism>
<comment type="caution">
    <text evidence="1">The sequence shown here is derived from an EMBL/GenBank/DDBJ whole genome shotgun (WGS) entry which is preliminary data.</text>
</comment>
<dbReference type="EMBL" id="JBANRG010000015">
    <property type="protein sequence ID" value="KAK7460609.1"/>
    <property type="molecule type" value="Genomic_DNA"/>
</dbReference>